<dbReference type="AlphaFoldDB" id="A0A1E3HV61"/>
<comment type="subcellular location">
    <subcellularLocation>
        <location evidence="3">Endoplasmic reticulum membrane</location>
    </subcellularLocation>
    <subcellularLocation>
        <location evidence="2">Nucleus membrane</location>
    </subcellularLocation>
</comment>
<dbReference type="PANTHER" id="PTHR28012:SF1">
    <property type="entry name" value="NUCLEAR FUSION PROTEIN KAR5"/>
    <property type="match status" value="1"/>
</dbReference>
<evidence type="ECO:0000256" key="6">
    <source>
        <dbReference type="ARBA" id="ARBA00022692"/>
    </source>
</evidence>
<keyword evidence="6" id="KW-0812">Transmembrane</keyword>
<dbReference type="EMBL" id="AWGJ01000005">
    <property type="protein sequence ID" value="ODN79421.1"/>
    <property type="molecule type" value="Genomic_DNA"/>
</dbReference>
<sequence length="607" mass="67418">MLALQTDSMRCLLLLALPPAAAVLAQARNPVPSHQAYDARHQDMNPEPPSELMIHQILGDTALYRSVTRSECHSYIAASLPSACGTSKGKYLAEKDKRDIAISFTACSMRSALQPIPSECSKWSFQDGAAGSIPTVYTFWRWSEVEEDQQRSCLSALHRSPQDWTSYNGFLSDASQLCHALRGEHDNELVRQLYVNATSGQMSFLNKLDLQSEARENRDAKFEAVLSDQQSKLEHTASVMHSTAEAVQYSLLQHEHLSKLLHSCVSDIQVGKRDLLETLELAIRTQTESTTSFVETYLARTEIQLRDQLSGQLDDILNKHEVDLRHQYEHAGAMMLAIQEEVHHRTVALAEQQASHYETMASSWGTLLQFVGQVEDGLQAMNGNVLEMEEALGHSLQLALHTNTLHVDNAASLALSSQRLENLAAGLDRTSEKLTLLDEKLEARIRSWTSILKRWGARVSLISGPSILSVSRDHDWVLGFVIRAMIAFLELSWQLVCYLLSAACCLLVLPRTSLRAPFSRFLENATTNSGLGEDTESIIGTPMTPTRPPDVGLSSPPSYKSVYSNQAWASPRLAFAPVEKQLALHLFESIVVRTGALPPGGQLYPRY</sequence>
<comment type="similarity">
    <text evidence="4">Belongs to the KAR5 family.</text>
</comment>
<evidence type="ECO:0000256" key="9">
    <source>
        <dbReference type="ARBA" id="ARBA00022989"/>
    </source>
</evidence>
<dbReference type="GeneID" id="30154719"/>
<accession>A0A1E3HV61</accession>
<evidence type="ECO:0000256" key="5">
    <source>
        <dbReference type="ARBA" id="ARBA00022459"/>
    </source>
</evidence>
<evidence type="ECO:0000256" key="11">
    <source>
        <dbReference type="ARBA" id="ARBA00023180"/>
    </source>
</evidence>
<dbReference type="GO" id="GO:0005789">
    <property type="term" value="C:endoplasmic reticulum membrane"/>
    <property type="evidence" value="ECO:0007669"/>
    <property type="project" value="UniProtKB-SubCell"/>
</dbReference>
<evidence type="ECO:0000256" key="14">
    <source>
        <dbReference type="SAM" id="SignalP"/>
    </source>
</evidence>
<gene>
    <name evidence="15" type="ORF">L202_03410</name>
</gene>
<keyword evidence="9" id="KW-1133">Transmembrane helix</keyword>
<evidence type="ECO:0000256" key="1">
    <source>
        <dbReference type="ARBA" id="ARBA00003389"/>
    </source>
</evidence>
<evidence type="ECO:0000313" key="15">
    <source>
        <dbReference type="EMBL" id="ODN79421.1"/>
    </source>
</evidence>
<dbReference type="Proteomes" id="UP000094065">
    <property type="component" value="Unassembled WGS sequence"/>
</dbReference>
<keyword evidence="12" id="KW-0539">Nucleus</keyword>
<protein>
    <recommendedName>
        <fullName evidence="17">Nuclear fusion protein KAR5</fullName>
    </recommendedName>
</protein>
<dbReference type="GO" id="GO:0000742">
    <property type="term" value="P:karyogamy involved in conjugation with cellular fusion"/>
    <property type="evidence" value="ECO:0007669"/>
    <property type="project" value="InterPro"/>
</dbReference>
<evidence type="ECO:0000256" key="13">
    <source>
        <dbReference type="SAM" id="MobiDB-lite"/>
    </source>
</evidence>
<evidence type="ECO:0000256" key="12">
    <source>
        <dbReference type="ARBA" id="ARBA00023242"/>
    </source>
</evidence>
<evidence type="ECO:0000256" key="2">
    <source>
        <dbReference type="ARBA" id="ARBA00004126"/>
    </source>
</evidence>
<feature type="chain" id="PRO_5009129375" description="Nuclear fusion protein KAR5" evidence="14">
    <location>
        <begin position="28"/>
        <end position="607"/>
    </location>
</feature>
<keyword evidence="7 14" id="KW-0732">Signal</keyword>
<reference evidence="15 16" key="1">
    <citation type="submission" date="2016-06" db="EMBL/GenBank/DDBJ databases">
        <title>Evolution of pathogenesis and genome organization in the Tremellales.</title>
        <authorList>
            <person name="Cuomo C."/>
            <person name="Litvintseva A."/>
            <person name="Heitman J."/>
            <person name="Chen Y."/>
            <person name="Sun S."/>
            <person name="Springer D."/>
            <person name="Dromer F."/>
            <person name="Young S."/>
            <person name="Zeng Q."/>
            <person name="Chapman S."/>
            <person name="Gujja S."/>
            <person name="Saif S."/>
            <person name="Birren B."/>
        </authorList>
    </citation>
    <scope>NUCLEOTIDE SEQUENCE [LARGE SCALE GENOMIC DNA]</scope>
    <source>
        <strain evidence="15 16">CBS 6039</strain>
    </source>
</reference>
<name>A0A1E3HV61_9TREE</name>
<comment type="function">
    <text evidence="1">Required for nuclear membrane fusion during karyogamy.</text>
</comment>
<evidence type="ECO:0000256" key="7">
    <source>
        <dbReference type="ARBA" id="ARBA00022729"/>
    </source>
</evidence>
<feature type="signal peptide" evidence="14">
    <location>
        <begin position="1"/>
        <end position="27"/>
    </location>
</feature>
<dbReference type="InterPro" id="IPR007292">
    <property type="entry name" value="Nuclear_fusion_Kar5"/>
</dbReference>
<comment type="caution">
    <text evidence="15">The sequence shown here is derived from an EMBL/GenBank/DDBJ whole genome shotgun (WGS) entry which is preliminary data.</text>
</comment>
<dbReference type="GO" id="GO:0048288">
    <property type="term" value="P:nuclear membrane fusion involved in karyogamy"/>
    <property type="evidence" value="ECO:0007669"/>
    <property type="project" value="InterPro"/>
</dbReference>
<keyword evidence="16" id="KW-1185">Reference proteome</keyword>
<keyword evidence="8" id="KW-0256">Endoplasmic reticulum</keyword>
<dbReference type="GO" id="GO:0031965">
    <property type="term" value="C:nuclear membrane"/>
    <property type="evidence" value="ECO:0007669"/>
    <property type="project" value="UniProtKB-SubCell"/>
</dbReference>
<evidence type="ECO:0000313" key="16">
    <source>
        <dbReference type="Proteomes" id="UP000094065"/>
    </source>
</evidence>
<evidence type="ECO:0000256" key="4">
    <source>
        <dbReference type="ARBA" id="ARBA00010473"/>
    </source>
</evidence>
<proteinExistence type="inferred from homology"/>
<evidence type="ECO:0008006" key="17">
    <source>
        <dbReference type="Google" id="ProtNLM"/>
    </source>
</evidence>
<keyword evidence="10" id="KW-0472">Membrane</keyword>
<dbReference type="PANTHER" id="PTHR28012">
    <property type="entry name" value="NUCLEAR FUSION PROTEIN KAR5"/>
    <property type="match status" value="1"/>
</dbReference>
<dbReference type="RefSeq" id="XP_018994268.1">
    <property type="nucleotide sequence ID" value="XM_019137242.1"/>
</dbReference>
<organism evidence="15 16">
    <name type="scientific">Cryptococcus amylolentus CBS 6039</name>
    <dbReference type="NCBI Taxonomy" id="1295533"/>
    <lineage>
        <taxon>Eukaryota</taxon>
        <taxon>Fungi</taxon>
        <taxon>Dikarya</taxon>
        <taxon>Basidiomycota</taxon>
        <taxon>Agaricomycotina</taxon>
        <taxon>Tremellomycetes</taxon>
        <taxon>Tremellales</taxon>
        <taxon>Cryptococcaceae</taxon>
        <taxon>Cryptococcus</taxon>
    </lineage>
</organism>
<evidence type="ECO:0000256" key="3">
    <source>
        <dbReference type="ARBA" id="ARBA00004586"/>
    </source>
</evidence>
<feature type="region of interest" description="Disordered" evidence="13">
    <location>
        <begin position="533"/>
        <end position="555"/>
    </location>
</feature>
<dbReference type="OrthoDB" id="5311848at2759"/>
<evidence type="ECO:0000256" key="10">
    <source>
        <dbReference type="ARBA" id="ARBA00023136"/>
    </source>
</evidence>
<keyword evidence="11" id="KW-0325">Glycoprotein</keyword>
<evidence type="ECO:0000256" key="8">
    <source>
        <dbReference type="ARBA" id="ARBA00022824"/>
    </source>
</evidence>
<keyword evidence="5" id="KW-0415">Karyogamy</keyword>